<protein>
    <submittedName>
        <fullName evidence="2">Uncharacterized protein</fullName>
    </submittedName>
</protein>
<sequence precursor="true">MFERKLYIAILLGFFILSGIGMCFGNPEEIPWSDWISEKGRWVLILGNLLFLFLAIRQLRIWNISVGENEIYLKRFLGSKKITLLEKELTSFHVELHKDPWWMKGPRTTILITLHTTQGTITLNSSDYSHFDSTLAKLFSKNRQMHMECLRKISTLKSKKNPRN</sequence>
<dbReference type="EMBL" id="CP002542">
    <property type="protein sequence ID" value="AEA43277.1"/>
    <property type="molecule type" value="Genomic_DNA"/>
</dbReference>
<accession>F2IC51</accession>
<dbReference type="AlphaFoldDB" id="F2IC51"/>
<name>F2IC51_FLUTR</name>
<dbReference type="RefSeq" id="WP_013686049.1">
    <property type="nucleotide sequence ID" value="NC_015321.1"/>
</dbReference>
<dbReference type="Proteomes" id="UP000007463">
    <property type="component" value="Chromosome"/>
</dbReference>
<feature type="transmembrane region" description="Helical" evidence="1">
    <location>
        <begin position="41"/>
        <end position="59"/>
    </location>
</feature>
<reference evidence="2 3" key="1">
    <citation type="journal article" date="2011" name="Stand. Genomic Sci.">
        <title>Complete genome sequence of the gliding freshwater bacterium Fluviicola taffensis type strain (RW262).</title>
        <authorList>
            <person name="Woyke T."/>
            <person name="Chertkov O."/>
            <person name="Lapidus A."/>
            <person name="Nolan M."/>
            <person name="Lucas S."/>
            <person name="Del Rio T.G."/>
            <person name="Tice H."/>
            <person name="Cheng J.F."/>
            <person name="Tapia R."/>
            <person name="Han C."/>
            <person name="Goodwin L."/>
            <person name="Pitluck S."/>
            <person name="Liolios K."/>
            <person name="Pagani I."/>
            <person name="Ivanova N."/>
            <person name="Huntemann M."/>
            <person name="Mavromatis K."/>
            <person name="Mikhailova N."/>
            <person name="Pati A."/>
            <person name="Chen A."/>
            <person name="Palaniappan K."/>
            <person name="Land M."/>
            <person name="Hauser L."/>
            <person name="Brambilla E.M."/>
            <person name="Rohde M."/>
            <person name="Mwirichia R."/>
            <person name="Sikorski J."/>
            <person name="Tindall B.J."/>
            <person name="Goker M."/>
            <person name="Bristow J."/>
            <person name="Eisen J.A."/>
            <person name="Markowitz V."/>
            <person name="Hugenholtz P."/>
            <person name="Klenk H.P."/>
            <person name="Kyrpides N.C."/>
        </authorList>
    </citation>
    <scope>NUCLEOTIDE SEQUENCE [LARGE SCALE GENOMIC DNA]</scope>
    <source>
        <strain evidence="3">DSM 16823 / RW262 / RW262</strain>
    </source>
</reference>
<evidence type="ECO:0000313" key="3">
    <source>
        <dbReference type="Proteomes" id="UP000007463"/>
    </source>
</evidence>
<keyword evidence="1" id="KW-0472">Membrane</keyword>
<proteinExistence type="predicted"/>
<gene>
    <name evidence="2" type="ordered locus">Fluta_1282</name>
</gene>
<evidence type="ECO:0000313" key="2">
    <source>
        <dbReference type="EMBL" id="AEA43277.1"/>
    </source>
</evidence>
<evidence type="ECO:0000256" key="1">
    <source>
        <dbReference type="SAM" id="Phobius"/>
    </source>
</evidence>
<keyword evidence="3" id="KW-1185">Reference proteome</keyword>
<reference evidence="3" key="2">
    <citation type="submission" date="2011-02" db="EMBL/GenBank/DDBJ databases">
        <title>The complete genome of Fluviicola taffensis DSM 16823.</title>
        <authorList>
            <consortium name="US DOE Joint Genome Institute (JGI-PGF)"/>
            <person name="Lucas S."/>
            <person name="Copeland A."/>
            <person name="Lapidus A."/>
            <person name="Bruce D."/>
            <person name="Goodwin L."/>
            <person name="Pitluck S."/>
            <person name="Kyrpides N."/>
            <person name="Mavromatis K."/>
            <person name="Ivanova N."/>
            <person name="Mikhailova N."/>
            <person name="Pagani I."/>
            <person name="Chertkov O."/>
            <person name="Detter J.C."/>
            <person name="Han C."/>
            <person name="Tapia R."/>
            <person name="Land M."/>
            <person name="Hauser L."/>
            <person name="Markowitz V."/>
            <person name="Cheng J.-F."/>
            <person name="Hugenholtz P."/>
            <person name="Woyke T."/>
            <person name="Wu D."/>
            <person name="Tindall B."/>
            <person name="Pomrenke H.G."/>
            <person name="Brambilla E."/>
            <person name="Klenk H.-P."/>
            <person name="Eisen J.A."/>
        </authorList>
    </citation>
    <scope>NUCLEOTIDE SEQUENCE [LARGE SCALE GENOMIC DNA]</scope>
    <source>
        <strain evidence="3">DSM 16823 / RW262 / RW262</strain>
    </source>
</reference>
<keyword evidence="1" id="KW-0812">Transmembrane</keyword>
<keyword evidence="1" id="KW-1133">Transmembrane helix</keyword>
<dbReference type="HOGENOM" id="CLU_1616584_0_0_10"/>
<dbReference type="STRING" id="755732.Fluta_1282"/>
<dbReference type="KEGG" id="fte:Fluta_1282"/>
<organism evidence="2 3">
    <name type="scientific">Fluviicola taffensis (strain DSM 16823 / NCIMB 13979 / RW262)</name>
    <dbReference type="NCBI Taxonomy" id="755732"/>
    <lineage>
        <taxon>Bacteria</taxon>
        <taxon>Pseudomonadati</taxon>
        <taxon>Bacteroidota</taxon>
        <taxon>Flavobacteriia</taxon>
        <taxon>Flavobacteriales</taxon>
        <taxon>Crocinitomicaceae</taxon>
        <taxon>Fluviicola</taxon>
    </lineage>
</organism>